<keyword evidence="3" id="KW-1185">Reference proteome</keyword>
<comment type="caution">
    <text evidence="2">The sequence shown here is derived from an EMBL/GenBank/DDBJ whole genome shotgun (WGS) entry which is preliminary data.</text>
</comment>
<sequence>MFNRNKTAILLETLSRDFSPFEELLQVYTAAADDIDCCPYYQPRTVLFKRFPDDTGHTIGPQPGCINYGANYSAESNKPSTTIRKVAGAATRSVAVLTEDDLRPVLRMCRVVRRWEQLFPQMRWFYYPEACRTLRAQELPRFRRAFYRWWLYGTYFHGEWTRPQIGHPIPFVLDVRVSQMRRYSTAELMELLDLHETMKDVILHYICPRLDPTYQLSHNPAPLMEKVGREHSLKTTWNDQSKWARIVKTYAKLGPEELMHYFENIYSYTRKRLIAEIRLERPTFTFDQESLQGVIRCVLEERQLVDNLPIIPGDCEGGILDFDDERDVRRMDFEQDGRVDGTLPPGVPAVQQFSRHSPRGDDGEYLEEELHSVFDVHGYTAVLQA</sequence>
<dbReference type="Proteomes" id="UP000076744">
    <property type="component" value="Unassembled WGS sequence"/>
</dbReference>
<name>A0A162MPY5_CORFA</name>
<dbReference type="OrthoDB" id="1638493at2759"/>
<dbReference type="AlphaFoldDB" id="A0A162MPY5"/>
<protein>
    <submittedName>
        <fullName evidence="2">Uncharacterized protein</fullName>
    </submittedName>
</protein>
<dbReference type="EMBL" id="AZHB01000009">
    <property type="protein sequence ID" value="OAA65070.1"/>
    <property type="molecule type" value="Genomic_DNA"/>
</dbReference>
<dbReference type="RefSeq" id="XP_018705042.1">
    <property type="nucleotide sequence ID" value="XM_018848086.1"/>
</dbReference>
<evidence type="ECO:0000313" key="2">
    <source>
        <dbReference type="EMBL" id="OAA65070.1"/>
    </source>
</evidence>
<evidence type="ECO:0000313" key="3">
    <source>
        <dbReference type="Proteomes" id="UP000076744"/>
    </source>
</evidence>
<organism evidence="2 3">
    <name type="scientific">Cordyceps fumosorosea (strain ARSEF 2679)</name>
    <name type="common">Isaria fumosorosea</name>
    <dbReference type="NCBI Taxonomy" id="1081104"/>
    <lineage>
        <taxon>Eukaryota</taxon>
        <taxon>Fungi</taxon>
        <taxon>Dikarya</taxon>
        <taxon>Ascomycota</taxon>
        <taxon>Pezizomycotina</taxon>
        <taxon>Sordariomycetes</taxon>
        <taxon>Hypocreomycetidae</taxon>
        <taxon>Hypocreales</taxon>
        <taxon>Cordycipitaceae</taxon>
        <taxon>Cordyceps</taxon>
    </lineage>
</organism>
<proteinExistence type="predicted"/>
<feature type="region of interest" description="Disordered" evidence="1">
    <location>
        <begin position="338"/>
        <end position="362"/>
    </location>
</feature>
<gene>
    <name evidence="2" type="ORF">ISF_04480</name>
</gene>
<dbReference type="GeneID" id="30020772"/>
<dbReference type="STRING" id="1081104.A0A162MPY5"/>
<accession>A0A162MPY5</accession>
<reference evidence="2 3" key="1">
    <citation type="journal article" date="2016" name="Genome Biol. Evol.">
        <title>Divergent and convergent evolution of fungal pathogenicity.</title>
        <authorList>
            <person name="Shang Y."/>
            <person name="Xiao G."/>
            <person name="Zheng P."/>
            <person name="Cen K."/>
            <person name="Zhan S."/>
            <person name="Wang C."/>
        </authorList>
    </citation>
    <scope>NUCLEOTIDE SEQUENCE [LARGE SCALE GENOMIC DNA]</scope>
    <source>
        <strain evidence="2 3">ARSEF 2679</strain>
    </source>
</reference>
<evidence type="ECO:0000256" key="1">
    <source>
        <dbReference type="SAM" id="MobiDB-lite"/>
    </source>
</evidence>